<protein>
    <submittedName>
        <fullName evidence="1">Uncharacterized protein</fullName>
    </submittedName>
</protein>
<dbReference type="RefSeq" id="WP_397063561.1">
    <property type="nucleotide sequence ID" value="NZ_JBIRYL010000005.1"/>
</dbReference>
<gene>
    <name evidence="1" type="ORF">ACH49Z_19650</name>
</gene>
<evidence type="ECO:0000313" key="2">
    <source>
        <dbReference type="Proteomes" id="UP001611494"/>
    </source>
</evidence>
<comment type="caution">
    <text evidence="1">The sequence shown here is derived from an EMBL/GenBank/DDBJ whole genome shotgun (WGS) entry which is preliminary data.</text>
</comment>
<evidence type="ECO:0000313" key="1">
    <source>
        <dbReference type="EMBL" id="MFI2232064.1"/>
    </source>
</evidence>
<name>A0ABW7VZU4_9NOCA</name>
<reference evidence="1 2" key="1">
    <citation type="submission" date="2024-10" db="EMBL/GenBank/DDBJ databases">
        <title>The Natural Products Discovery Center: Release of the First 8490 Sequenced Strains for Exploring Actinobacteria Biosynthetic Diversity.</title>
        <authorList>
            <person name="Kalkreuter E."/>
            <person name="Kautsar S.A."/>
            <person name="Yang D."/>
            <person name="Bader C.D."/>
            <person name="Teijaro C.N."/>
            <person name="Fluegel L."/>
            <person name="Davis C.M."/>
            <person name="Simpson J.R."/>
            <person name="Lauterbach L."/>
            <person name="Steele A.D."/>
            <person name="Gui C."/>
            <person name="Meng S."/>
            <person name="Li G."/>
            <person name="Viehrig K."/>
            <person name="Ye F."/>
            <person name="Su P."/>
            <person name="Kiefer A.F."/>
            <person name="Nichols A."/>
            <person name="Cepeda A.J."/>
            <person name="Yan W."/>
            <person name="Fan B."/>
            <person name="Jiang Y."/>
            <person name="Adhikari A."/>
            <person name="Zheng C.-J."/>
            <person name="Schuster L."/>
            <person name="Cowan T.M."/>
            <person name="Smanski M.J."/>
            <person name="Chevrette M.G."/>
            <person name="De Carvalho L.P.S."/>
            <person name="Shen B."/>
        </authorList>
    </citation>
    <scope>NUCLEOTIDE SEQUENCE [LARGE SCALE GENOMIC DNA]</scope>
    <source>
        <strain evidence="1 2">NPDC019377</strain>
    </source>
</reference>
<proteinExistence type="predicted"/>
<accession>A0ABW7VZU4</accession>
<sequence length="98" mass="10833">MTALRRTVVLCRPDTPGREIHRMASRYGLEVVYTEFTDTESSQLTALIAIQHIIENSAEVLVIPHLTAPWIAGIRHWAAVRAAAQIIGSDGPVEESTR</sequence>
<keyword evidence="2" id="KW-1185">Reference proteome</keyword>
<dbReference type="EMBL" id="JBIRYL010000005">
    <property type="protein sequence ID" value="MFI2232064.1"/>
    <property type="molecule type" value="Genomic_DNA"/>
</dbReference>
<organism evidence="1 2">
    <name type="scientific">Nocardia testacea</name>
    <dbReference type="NCBI Taxonomy" id="248551"/>
    <lineage>
        <taxon>Bacteria</taxon>
        <taxon>Bacillati</taxon>
        <taxon>Actinomycetota</taxon>
        <taxon>Actinomycetes</taxon>
        <taxon>Mycobacteriales</taxon>
        <taxon>Nocardiaceae</taxon>
        <taxon>Nocardia</taxon>
    </lineage>
</organism>
<dbReference type="Proteomes" id="UP001611494">
    <property type="component" value="Unassembled WGS sequence"/>
</dbReference>